<evidence type="ECO:0000313" key="1">
    <source>
        <dbReference type="EMBL" id="OGI69696.1"/>
    </source>
</evidence>
<accession>A0A1F6VJG5</accession>
<reference evidence="1 2" key="1">
    <citation type="journal article" date="2016" name="Nat. Commun.">
        <title>Thousands of microbial genomes shed light on interconnected biogeochemical processes in an aquifer system.</title>
        <authorList>
            <person name="Anantharaman K."/>
            <person name="Brown C.T."/>
            <person name="Hug L.A."/>
            <person name="Sharon I."/>
            <person name="Castelle C.J."/>
            <person name="Probst A.J."/>
            <person name="Thomas B.C."/>
            <person name="Singh A."/>
            <person name="Wilkins M.J."/>
            <person name="Karaoz U."/>
            <person name="Brodie E.L."/>
            <person name="Williams K.H."/>
            <person name="Hubbard S.S."/>
            <person name="Banfield J.F."/>
        </authorList>
    </citation>
    <scope>NUCLEOTIDE SEQUENCE [LARGE SCALE GENOMIC DNA]</scope>
</reference>
<dbReference type="Proteomes" id="UP000178059">
    <property type="component" value="Unassembled WGS sequence"/>
</dbReference>
<evidence type="ECO:0000313" key="2">
    <source>
        <dbReference type="Proteomes" id="UP000178059"/>
    </source>
</evidence>
<gene>
    <name evidence="1" type="ORF">A2824_03200</name>
</gene>
<proteinExistence type="predicted"/>
<sequence>MKKILLKFRINPRKAGKLIEAGCPVISRTAKHEKTLIDKHANEAKKIGQNPHLYGRTDAAGNKQADSGNQFVIGGEDKKAFKNICAGLLWNDIPQNLKMHLTHINLFKKEGDEMYFMTLAFDDGEKIHLSKELHKEVKAISNTAYKCVYVWNNPNGVITINCLHVADKAMHNIRIKNGSVACESI</sequence>
<organism evidence="1 2">
    <name type="scientific">Candidatus Nomurabacteria bacterium RIFCSPHIGHO2_01_FULL_42_16</name>
    <dbReference type="NCBI Taxonomy" id="1801743"/>
    <lineage>
        <taxon>Bacteria</taxon>
        <taxon>Candidatus Nomuraibacteriota</taxon>
    </lineage>
</organism>
<protein>
    <submittedName>
        <fullName evidence="1">Uncharacterized protein</fullName>
    </submittedName>
</protein>
<dbReference type="EMBL" id="MFTT01000021">
    <property type="protein sequence ID" value="OGI69696.1"/>
    <property type="molecule type" value="Genomic_DNA"/>
</dbReference>
<dbReference type="AlphaFoldDB" id="A0A1F6VJG5"/>
<comment type="caution">
    <text evidence="1">The sequence shown here is derived from an EMBL/GenBank/DDBJ whole genome shotgun (WGS) entry which is preliminary data.</text>
</comment>
<name>A0A1F6VJG5_9BACT</name>